<protein>
    <recommendedName>
        <fullName evidence="5">Sphingolipid long chain base-responsive protein LSP1</fullName>
    </recommendedName>
</protein>
<dbReference type="AlphaFoldDB" id="A0A2N5VUJ1"/>
<keyword evidence="1" id="KW-0175">Coiled coil</keyword>
<dbReference type="GO" id="GO:0005886">
    <property type="term" value="C:plasma membrane"/>
    <property type="evidence" value="ECO:0007669"/>
    <property type="project" value="TreeGrafter"/>
</dbReference>
<organism evidence="3 4">
    <name type="scientific">Puccinia coronata f. sp. avenae</name>
    <dbReference type="NCBI Taxonomy" id="200324"/>
    <lineage>
        <taxon>Eukaryota</taxon>
        <taxon>Fungi</taxon>
        <taxon>Dikarya</taxon>
        <taxon>Basidiomycota</taxon>
        <taxon>Pucciniomycotina</taxon>
        <taxon>Pucciniomycetes</taxon>
        <taxon>Pucciniales</taxon>
        <taxon>Pucciniaceae</taxon>
        <taxon>Puccinia</taxon>
    </lineage>
</organism>
<feature type="region of interest" description="Disordered" evidence="2">
    <location>
        <begin position="397"/>
        <end position="444"/>
    </location>
</feature>
<evidence type="ECO:0000256" key="2">
    <source>
        <dbReference type="SAM" id="MobiDB-lite"/>
    </source>
</evidence>
<dbReference type="OrthoDB" id="5599269at2759"/>
<dbReference type="GO" id="GO:0006897">
    <property type="term" value="P:endocytosis"/>
    <property type="evidence" value="ECO:0007669"/>
    <property type="project" value="TreeGrafter"/>
</dbReference>
<dbReference type="Proteomes" id="UP000235388">
    <property type="component" value="Unassembled WGS sequence"/>
</dbReference>
<sequence length="444" mass="48886">MPNANTSTSKVPHSKRAMLGSVFNQITEITNINNLRQFQATYDPRQAAETLKLQLLIKAQKSLVIDSEGLARDSHMLSKQLYLWACDEPDHALKDVGDRLAYMNYQLGDLQQQYAQKMETSRSDLKEIRNLENELLKLRDREKSLQNQLNKLLQDGRAKAETSEKISSLTAERAGVIQKVQETEAMIPDHKRRLIQSSYRTQFQALREMGDKLMIISQFGDLLLDQLDPDHPHLPYTAHHRTAQIKGAASQILNDYNGPVFSKPNNDLANFQFDSPAQISEGSSSLHRTDTRLFGETHHHVLAEGANDPHLASHAGTSSNVNTTRPSTSTAGTAPINHQPALLPSSQPPKLPKRPSSTFPNGTSGSNNQAGGNSEKQSALAPAAALQHALPTVAEVGPYVPMTTNGPAHGTLLPPHHHTHDQPQPQPHHSEDLPAYSSVAPDKP</sequence>
<gene>
    <name evidence="3" type="ORF">PCANC_04291</name>
</gene>
<evidence type="ECO:0000256" key="1">
    <source>
        <dbReference type="SAM" id="Coils"/>
    </source>
</evidence>
<keyword evidence="4" id="KW-1185">Reference proteome</keyword>
<dbReference type="PANTHER" id="PTHR31962">
    <property type="entry name" value="SPHINGOLIPID LONG CHAIN BASE-RESPONSIVE PROTEIN PIL1"/>
    <property type="match status" value="1"/>
</dbReference>
<evidence type="ECO:0008006" key="5">
    <source>
        <dbReference type="Google" id="ProtNLM"/>
    </source>
</evidence>
<dbReference type="STRING" id="200324.A0A2N5VUJ1"/>
<reference evidence="3 4" key="1">
    <citation type="submission" date="2017-11" db="EMBL/GenBank/DDBJ databases">
        <title>De novo assembly and phasing of dikaryotic genomes from two isolates of Puccinia coronata f. sp. avenae, the causal agent of oat crown rust.</title>
        <authorList>
            <person name="Miller M.E."/>
            <person name="Zhang Y."/>
            <person name="Omidvar V."/>
            <person name="Sperschneider J."/>
            <person name="Schwessinger B."/>
            <person name="Raley C."/>
            <person name="Palmer J.M."/>
            <person name="Garnica D."/>
            <person name="Upadhyaya N."/>
            <person name="Rathjen J."/>
            <person name="Taylor J.M."/>
            <person name="Park R.F."/>
            <person name="Dodds P.N."/>
            <person name="Hirsch C.D."/>
            <person name="Kianian S.F."/>
            <person name="Figueroa M."/>
        </authorList>
    </citation>
    <scope>NUCLEOTIDE SEQUENCE [LARGE SCALE GENOMIC DNA]</scope>
    <source>
        <strain evidence="3">12NC29</strain>
    </source>
</reference>
<dbReference type="GO" id="GO:0036286">
    <property type="term" value="C:eisosome filament"/>
    <property type="evidence" value="ECO:0007669"/>
    <property type="project" value="TreeGrafter"/>
</dbReference>
<feature type="compositionally biased region" description="Polar residues" evidence="2">
    <location>
        <begin position="315"/>
        <end position="332"/>
    </location>
</feature>
<dbReference type="InterPro" id="IPR028245">
    <property type="entry name" value="PIL1/LSP1"/>
</dbReference>
<dbReference type="GO" id="GO:0008289">
    <property type="term" value="F:lipid binding"/>
    <property type="evidence" value="ECO:0007669"/>
    <property type="project" value="TreeGrafter"/>
</dbReference>
<dbReference type="InterPro" id="IPR027267">
    <property type="entry name" value="AH/BAR_dom_sf"/>
</dbReference>
<dbReference type="Gene3D" id="1.20.1270.60">
    <property type="entry name" value="Arfaptin homology (AH) domain/BAR domain"/>
    <property type="match status" value="1"/>
</dbReference>
<feature type="coiled-coil region" evidence="1">
    <location>
        <begin position="121"/>
        <end position="155"/>
    </location>
</feature>
<evidence type="ECO:0000313" key="4">
    <source>
        <dbReference type="Proteomes" id="UP000235388"/>
    </source>
</evidence>
<dbReference type="EMBL" id="PGCJ01000058">
    <property type="protein sequence ID" value="PLW53660.1"/>
    <property type="molecule type" value="Genomic_DNA"/>
</dbReference>
<name>A0A2N5VUJ1_9BASI</name>
<dbReference type="Pfam" id="PF13805">
    <property type="entry name" value="Pil1"/>
    <property type="match status" value="1"/>
</dbReference>
<accession>A0A2N5VUJ1</accession>
<feature type="compositionally biased region" description="Polar residues" evidence="2">
    <location>
        <begin position="358"/>
        <end position="377"/>
    </location>
</feature>
<dbReference type="PANTHER" id="PTHR31962:SF1">
    <property type="entry name" value="SPHINGOLIPID LONG CHAIN BASE-RESPONSIVE PROTEIN PIL1"/>
    <property type="match status" value="1"/>
</dbReference>
<comment type="caution">
    <text evidence="3">The sequence shown here is derived from an EMBL/GenBank/DDBJ whole genome shotgun (WGS) entry which is preliminary data.</text>
</comment>
<dbReference type="GO" id="GO:0070941">
    <property type="term" value="P:eisosome assembly"/>
    <property type="evidence" value="ECO:0007669"/>
    <property type="project" value="TreeGrafter"/>
</dbReference>
<proteinExistence type="predicted"/>
<feature type="region of interest" description="Disordered" evidence="2">
    <location>
        <begin position="307"/>
        <end position="384"/>
    </location>
</feature>
<evidence type="ECO:0000313" key="3">
    <source>
        <dbReference type="EMBL" id="PLW53660.1"/>
    </source>
</evidence>